<dbReference type="InterPro" id="IPR038493">
    <property type="entry name" value="MqsR_sf"/>
</dbReference>
<dbReference type="AlphaFoldDB" id="A0A645ILS8"/>
<dbReference type="Gene3D" id="3.30.2310.40">
    <property type="match status" value="1"/>
</dbReference>
<gene>
    <name evidence="1" type="ORF">SDC9_199064</name>
</gene>
<evidence type="ECO:0000313" key="1">
    <source>
        <dbReference type="EMBL" id="MPN51419.1"/>
    </source>
</evidence>
<protein>
    <recommendedName>
        <fullName evidence="2">Motility quorum-sensing regulator, toxin of MqsA</fullName>
    </recommendedName>
</protein>
<dbReference type="EMBL" id="VSSQ01116513">
    <property type="protein sequence ID" value="MPN51419.1"/>
    <property type="molecule type" value="Genomic_DNA"/>
</dbReference>
<proteinExistence type="predicted"/>
<accession>A0A645ILS8</accession>
<sequence>MTIKQDIEKFLEEIRTKEACGVITFIFLSQREKNAQALLDLDIPPDKRKEVILQLKAEDFYRIEEGVYQEQYEMVAFGKMVKGIEVYIKISVTKRNVICISFHKAEYPIIYPFKT</sequence>
<name>A0A645ILS8_9ZZZZ</name>
<reference evidence="1" key="1">
    <citation type="submission" date="2019-08" db="EMBL/GenBank/DDBJ databases">
        <authorList>
            <person name="Kucharzyk K."/>
            <person name="Murdoch R.W."/>
            <person name="Higgins S."/>
            <person name="Loffler F."/>
        </authorList>
    </citation>
    <scope>NUCLEOTIDE SEQUENCE</scope>
</reference>
<evidence type="ECO:0008006" key="2">
    <source>
        <dbReference type="Google" id="ProtNLM"/>
    </source>
</evidence>
<comment type="caution">
    <text evidence="1">The sequence shown here is derived from an EMBL/GenBank/DDBJ whole genome shotgun (WGS) entry which is preliminary data.</text>
</comment>
<organism evidence="1">
    <name type="scientific">bioreactor metagenome</name>
    <dbReference type="NCBI Taxonomy" id="1076179"/>
    <lineage>
        <taxon>unclassified sequences</taxon>
        <taxon>metagenomes</taxon>
        <taxon>ecological metagenomes</taxon>
    </lineage>
</organism>